<organism evidence="10 11">
    <name type="scientific">Sporolactobacillus inulinus CASD</name>
    <dbReference type="NCBI Taxonomy" id="1069536"/>
    <lineage>
        <taxon>Bacteria</taxon>
        <taxon>Bacillati</taxon>
        <taxon>Bacillota</taxon>
        <taxon>Bacilli</taxon>
        <taxon>Bacillales</taxon>
        <taxon>Sporolactobacillaceae</taxon>
        <taxon>Sporolactobacillus</taxon>
    </lineage>
</organism>
<keyword evidence="5 7" id="KW-1133">Transmembrane helix</keyword>
<keyword evidence="11" id="KW-1185">Reference proteome</keyword>
<name>A0A0U1QRT5_9BACL</name>
<feature type="domain" description="YetF-like N-terminal transmembrane" evidence="9">
    <location>
        <begin position="4"/>
        <end position="77"/>
    </location>
</feature>
<dbReference type="EMBL" id="AFVQ02000041">
    <property type="protein sequence ID" value="KLI03366.1"/>
    <property type="molecule type" value="Genomic_DNA"/>
</dbReference>
<dbReference type="Pfam" id="PF20730">
    <property type="entry name" value="YetF_N"/>
    <property type="match status" value="1"/>
</dbReference>
<keyword evidence="6 7" id="KW-0472">Membrane</keyword>
<evidence type="ECO:0000259" key="9">
    <source>
        <dbReference type="Pfam" id="PF20730"/>
    </source>
</evidence>
<evidence type="ECO:0000259" key="8">
    <source>
        <dbReference type="Pfam" id="PF04239"/>
    </source>
</evidence>
<reference evidence="10 11" key="1">
    <citation type="journal article" date="2011" name="J. Bacteriol.">
        <title>Draft genome sequence of Sporolactobacillus inulinus strain CASD, an efficient D-lactic acid-producing bacterium with high-concentration lactate tolerance capability.</title>
        <authorList>
            <person name="Yu B."/>
            <person name="Su F."/>
            <person name="Wang L."/>
            <person name="Xu K."/>
            <person name="Zhao B."/>
            <person name="Xu P."/>
        </authorList>
    </citation>
    <scope>NUCLEOTIDE SEQUENCE [LARGE SCALE GENOMIC DNA]</scope>
    <source>
        <strain evidence="10 11">CASD</strain>
    </source>
</reference>
<sequence>MHFVQVAVELIVGFVSLFLMTKILGKATLAQVTAFDFISAIVLGELVGNALYDKKIGIGSIVFAVALWGLMIYAVEWSTQKFRGTRKLFEGKPTIVIRNGHMDREAMRKEKLDINMLQNLLRHKDVFSIREVAFAILETDGSISVKQKSQYATPTMEDLQKQQKPVNLPITIIEDGEVDWDNLKEAGLNEEWLLKNLRRHHIRSYKDVYYCEWKKDEGIFIEKMNENERR</sequence>
<keyword evidence="4 7" id="KW-0812">Transmembrane</keyword>
<evidence type="ECO:0000313" key="11">
    <source>
        <dbReference type="Proteomes" id="UP000035553"/>
    </source>
</evidence>
<dbReference type="Proteomes" id="UP000035553">
    <property type="component" value="Unassembled WGS sequence"/>
</dbReference>
<dbReference type="RefSeq" id="WP_010026924.1">
    <property type="nucleotide sequence ID" value="NZ_AFVQ02000041.1"/>
</dbReference>
<proteinExistence type="inferred from homology"/>
<protein>
    <submittedName>
        <fullName evidence="10">Membrane protein</fullName>
    </submittedName>
</protein>
<dbReference type="InterPro" id="IPR023090">
    <property type="entry name" value="UPF0702_alpha/beta_dom_sf"/>
</dbReference>
<evidence type="ECO:0000256" key="3">
    <source>
        <dbReference type="ARBA" id="ARBA00022475"/>
    </source>
</evidence>
<evidence type="ECO:0000256" key="2">
    <source>
        <dbReference type="ARBA" id="ARBA00006448"/>
    </source>
</evidence>
<evidence type="ECO:0000256" key="5">
    <source>
        <dbReference type="ARBA" id="ARBA00022989"/>
    </source>
</evidence>
<evidence type="ECO:0000256" key="4">
    <source>
        <dbReference type="ARBA" id="ARBA00022692"/>
    </source>
</evidence>
<dbReference type="PANTHER" id="PTHR34582:SF5">
    <property type="entry name" value="UPF0702 TRANSMEMBRANE PROTEIN YETF"/>
    <property type="match status" value="1"/>
</dbReference>
<dbReference type="Gene3D" id="3.30.240.20">
    <property type="entry name" value="bsu07140 like domains"/>
    <property type="match status" value="2"/>
</dbReference>
<keyword evidence="3" id="KW-1003">Cell membrane</keyword>
<dbReference type="InterPro" id="IPR048454">
    <property type="entry name" value="YetF_N"/>
</dbReference>
<comment type="caution">
    <text evidence="10">The sequence shown here is derived from an EMBL/GenBank/DDBJ whole genome shotgun (WGS) entry which is preliminary data.</text>
</comment>
<evidence type="ECO:0000313" key="10">
    <source>
        <dbReference type="EMBL" id="KLI03366.1"/>
    </source>
</evidence>
<comment type="similarity">
    <text evidence="2">Belongs to the UPF0702 family.</text>
</comment>
<evidence type="ECO:0000256" key="1">
    <source>
        <dbReference type="ARBA" id="ARBA00004651"/>
    </source>
</evidence>
<accession>A0A0U1QRT5</accession>
<feature type="transmembrane region" description="Helical" evidence="7">
    <location>
        <begin position="58"/>
        <end position="77"/>
    </location>
</feature>
<dbReference type="GO" id="GO:0005886">
    <property type="term" value="C:plasma membrane"/>
    <property type="evidence" value="ECO:0007669"/>
    <property type="project" value="UniProtKB-SubCell"/>
</dbReference>
<dbReference type="STRING" id="1069536.SINU_03095"/>
<evidence type="ECO:0000256" key="7">
    <source>
        <dbReference type="SAM" id="Phobius"/>
    </source>
</evidence>
<gene>
    <name evidence="10" type="ORF">SINU_03095</name>
</gene>
<dbReference type="Pfam" id="PF04239">
    <property type="entry name" value="DUF421"/>
    <property type="match status" value="1"/>
</dbReference>
<feature type="domain" description="YetF C-terminal" evidence="8">
    <location>
        <begin position="80"/>
        <end position="214"/>
    </location>
</feature>
<feature type="transmembrane region" description="Helical" evidence="7">
    <location>
        <begin position="6"/>
        <end position="25"/>
    </location>
</feature>
<dbReference type="PANTHER" id="PTHR34582">
    <property type="entry name" value="UPF0702 TRANSMEMBRANE PROTEIN YCAP"/>
    <property type="match status" value="1"/>
</dbReference>
<dbReference type="OrthoDB" id="1076133at2"/>
<evidence type="ECO:0000256" key="6">
    <source>
        <dbReference type="ARBA" id="ARBA00023136"/>
    </source>
</evidence>
<comment type="subcellular location">
    <subcellularLocation>
        <location evidence="1">Cell membrane</location>
        <topology evidence="1">Multi-pass membrane protein</topology>
    </subcellularLocation>
</comment>
<dbReference type="AlphaFoldDB" id="A0A0U1QRT5"/>
<dbReference type="InterPro" id="IPR007353">
    <property type="entry name" value="DUF421"/>
</dbReference>